<protein>
    <recommendedName>
        <fullName evidence="2">F-box domain-containing protein</fullName>
    </recommendedName>
</protein>
<gene>
    <name evidence="3" type="ORF">BASA50_010485</name>
</gene>
<dbReference type="InterPro" id="IPR001810">
    <property type="entry name" value="F-box_dom"/>
</dbReference>
<feature type="domain" description="F-box" evidence="2">
    <location>
        <begin position="16"/>
        <end position="62"/>
    </location>
</feature>
<feature type="region of interest" description="Disordered" evidence="1">
    <location>
        <begin position="193"/>
        <end position="262"/>
    </location>
</feature>
<evidence type="ECO:0000313" key="4">
    <source>
        <dbReference type="Proteomes" id="UP001648503"/>
    </source>
</evidence>
<reference evidence="3 4" key="1">
    <citation type="submission" date="2021-02" db="EMBL/GenBank/DDBJ databases">
        <title>Variation within the Batrachochytrium salamandrivorans European outbreak.</title>
        <authorList>
            <person name="Kelly M."/>
            <person name="Pasmans F."/>
            <person name="Shea T.P."/>
            <person name="Munoz J.F."/>
            <person name="Carranza S."/>
            <person name="Cuomo C.A."/>
            <person name="Martel A."/>
        </authorList>
    </citation>
    <scope>NUCLEOTIDE SEQUENCE [LARGE SCALE GENOMIC DNA]</scope>
    <source>
        <strain evidence="3 4">AMFP18/2</strain>
    </source>
</reference>
<accession>A0ABQ8EYC2</accession>
<keyword evidence="4" id="KW-1185">Reference proteome</keyword>
<dbReference type="PANTHER" id="PTHR12100:SF1">
    <property type="entry name" value="RECYCLIN-1"/>
    <property type="match status" value="1"/>
</dbReference>
<dbReference type="PROSITE" id="PS50181">
    <property type="entry name" value="FBOX"/>
    <property type="match status" value="1"/>
</dbReference>
<name>A0ABQ8EYC2_9FUNG</name>
<dbReference type="PANTHER" id="PTHR12100">
    <property type="entry name" value="SEC10"/>
    <property type="match status" value="1"/>
</dbReference>
<dbReference type="Proteomes" id="UP001648503">
    <property type="component" value="Unassembled WGS sequence"/>
</dbReference>
<evidence type="ECO:0000259" key="2">
    <source>
        <dbReference type="PROSITE" id="PS50181"/>
    </source>
</evidence>
<sequence length="972" mass="106926">MVRRQHSPSQLPSTPPKNIGSLPPDLLVNIIACLPVADLSTLARASRRFKVLSYSDDVYVPKLRLLAMTTAVGDSSSVLPLSIPGQTLHTTTNTTTTTTTVVADGNSSSDDLVARLRQFPGGQYLPTATKYLETGSLFSTAATMNTAAADDQMSLQLPSSSPPTASDASVTLINPAAPGIAVDIPEISNASHITPISGASADTTQPTSSIATPTSSTLPSGSISTSPATLSGQKSPSLDPNQKLAEPKTQMQVPQQISSTLPDMRNPTIIIGAGGLKAALAKQMLQKHNIPSGSPAMGRSAFHSQSHGMGISGPAGKTTRIQFKQVYEQLAPLYFDFRHKQKDSKLFLENKELPAIGALLRRLRLFDRAGFVHNSDDISFSLETTIEWFESMVLGQFERAYDRIDVDEMRLMATSLYHLNGGIACVHVFISKNPIFFDHTYNPSLVFAKLPAVTGPSVGYALADDFAKFMDYTLHNCRKQAELIARIFMPQLNAMTLFVNKVFEDSISEYMTAILMAAKSRENLGIYLHTLATSIYSCTQFIYYVSNDTSGMAVDVDVSKSVMKDIVGPYVNKYIDQEMEHLNKRFTTELDKWDNKKSKDIKAVSPSSGTFFNADHVQAHKRFVMGTMKAIMFAPVSLTMSLAQIGHGSNKSKPHRQALLNDAEPIVSEIDSVFNSERDGAVTYHLDDSSINSYVSLELALHLMHANKEALGRVLVVTASTDMAKIRPNVQRVFIGLLKAVGEKHIKLAFTKAIDHMSKSVPMDVHAQMVNMDSLQFFELVHVADLIQQMVDVYYNEDVKIWIDEQDFLSDIIVEKKMFERLLDDSVAGGMDKAIQLLVNQCEFILISMQPISEFNPPEKGVLDWKPTAACEKVIECLVSHTKLMAGVTETNTMEVFLSEVGVRLFNVIIKNIRRLQVSQTGAMQMICDMNKYYEWAISVRVPSVTKLFVVLKELGNLFLADGSEELRKTGA</sequence>
<dbReference type="InterPro" id="IPR036047">
    <property type="entry name" value="F-box-like_dom_sf"/>
</dbReference>
<dbReference type="CDD" id="cd09917">
    <property type="entry name" value="F-box_SF"/>
    <property type="match status" value="1"/>
</dbReference>
<dbReference type="EMBL" id="JAFCIX010000493">
    <property type="protein sequence ID" value="KAH6588779.1"/>
    <property type="molecule type" value="Genomic_DNA"/>
</dbReference>
<dbReference type="SUPFAM" id="SSF81383">
    <property type="entry name" value="F-box domain"/>
    <property type="match status" value="1"/>
</dbReference>
<dbReference type="InterPro" id="IPR009976">
    <property type="entry name" value="Sec10-like"/>
</dbReference>
<comment type="caution">
    <text evidence="3">The sequence shown here is derived from an EMBL/GenBank/DDBJ whole genome shotgun (WGS) entry which is preliminary data.</text>
</comment>
<feature type="compositionally biased region" description="Polar residues" evidence="1">
    <location>
        <begin position="228"/>
        <end position="240"/>
    </location>
</feature>
<feature type="compositionally biased region" description="Polar residues" evidence="1">
    <location>
        <begin position="249"/>
        <end position="261"/>
    </location>
</feature>
<evidence type="ECO:0000313" key="3">
    <source>
        <dbReference type="EMBL" id="KAH6588779.1"/>
    </source>
</evidence>
<proteinExistence type="predicted"/>
<dbReference type="Pfam" id="PF07393">
    <property type="entry name" value="Sec10_HB"/>
    <property type="match status" value="1"/>
</dbReference>
<dbReference type="Pfam" id="PF12937">
    <property type="entry name" value="F-box-like"/>
    <property type="match status" value="1"/>
</dbReference>
<evidence type="ECO:0000256" key="1">
    <source>
        <dbReference type="SAM" id="MobiDB-lite"/>
    </source>
</evidence>
<feature type="compositionally biased region" description="Low complexity" evidence="1">
    <location>
        <begin position="203"/>
        <end position="227"/>
    </location>
</feature>
<dbReference type="InterPro" id="IPR048627">
    <property type="entry name" value="Sec10_HB"/>
</dbReference>
<organism evidence="3 4">
    <name type="scientific">Batrachochytrium salamandrivorans</name>
    <dbReference type="NCBI Taxonomy" id="1357716"/>
    <lineage>
        <taxon>Eukaryota</taxon>
        <taxon>Fungi</taxon>
        <taxon>Fungi incertae sedis</taxon>
        <taxon>Chytridiomycota</taxon>
        <taxon>Chytridiomycota incertae sedis</taxon>
        <taxon>Chytridiomycetes</taxon>
        <taxon>Rhizophydiales</taxon>
        <taxon>Rhizophydiales incertae sedis</taxon>
        <taxon>Batrachochytrium</taxon>
    </lineage>
</organism>